<name>A0ABT6AKA8_9BURK</name>
<organism evidence="1 2">
    <name type="scientific">Cupriavidus basilensis</name>
    <dbReference type="NCBI Taxonomy" id="68895"/>
    <lineage>
        <taxon>Bacteria</taxon>
        <taxon>Pseudomonadati</taxon>
        <taxon>Pseudomonadota</taxon>
        <taxon>Betaproteobacteria</taxon>
        <taxon>Burkholderiales</taxon>
        <taxon>Burkholderiaceae</taxon>
        <taxon>Cupriavidus</taxon>
    </lineage>
</organism>
<gene>
    <name evidence="1" type="ORF">P3W85_08695</name>
</gene>
<evidence type="ECO:0000313" key="1">
    <source>
        <dbReference type="EMBL" id="MDF3833026.1"/>
    </source>
</evidence>
<proteinExistence type="predicted"/>
<sequence length="313" mass="34837">MPRAIHEGLNRMQQPRLSALSRAELDLAFTSFSGMDGGNPAAAIWVCDVAPLSSCVPLSVALQGQPIPAAWDREFRSRHAHLLPRWQSHYRIARMLAAARSAALPPGRIPINAREYFDRYLYVPNGWEFKLNLFPLPERTDHTLPWSKVFRELQVLGAKSEYLRLCRLGGRFRFISSLRRQHRPRVVLCLGERHARDYLHAFGFEDVEGADVLLQPADLVRRLQVFEHDQTALVLSPRLGGAQGLSSDVLLDALGTFLAKWLLPTDFPPCSGVAEEPSVAQPAGKALPATEALALNEAWVAARNGLASCIMHQ</sequence>
<dbReference type="RefSeq" id="WP_276264472.1">
    <property type="nucleotide sequence ID" value="NZ_JARJLM010000153.1"/>
</dbReference>
<dbReference type="EMBL" id="JARJLM010000153">
    <property type="protein sequence ID" value="MDF3833026.1"/>
    <property type="molecule type" value="Genomic_DNA"/>
</dbReference>
<keyword evidence="2" id="KW-1185">Reference proteome</keyword>
<comment type="caution">
    <text evidence="1">The sequence shown here is derived from an EMBL/GenBank/DDBJ whole genome shotgun (WGS) entry which is preliminary data.</text>
</comment>
<accession>A0ABT6AKA8</accession>
<reference evidence="1 2" key="1">
    <citation type="submission" date="2023-03" db="EMBL/GenBank/DDBJ databases">
        <title>Draft assemblies of triclosan tolerant bacteria isolated from returned activated sludge.</title>
        <authorList>
            <person name="Van Hamelsveld S."/>
        </authorList>
    </citation>
    <scope>NUCLEOTIDE SEQUENCE [LARGE SCALE GENOMIC DNA]</scope>
    <source>
        <strain evidence="1 2">GW210010_S58</strain>
    </source>
</reference>
<protein>
    <submittedName>
        <fullName evidence="1">Transcriptional regulator</fullName>
    </submittedName>
</protein>
<dbReference type="Proteomes" id="UP001216674">
    <property type="component" value="Unassembled WGS sequence"/>
</dbReference>
<evidence type="ECO:0000313" key="2">
    <source>
        <dbReference type="Proteomes" id="UP001216674"/>
    </source>
</evidence>